<reference evidence="1 2" key="1">
    <citation type="journal article" date="2019" name="Int. J. Syst. Evol. Microbiol.">
        <title>The Global Catalogue of Microorganisms (GCM) 10K type strain sequencing project: providing services to taxonomists for standard genome sequencing and annotation.</title>
        <authorList>
            <consortium name="The Broad Institute Genomics Platform"/>
            <consortium name="The Broad Institute Genome Sequencing Center for Infectious Disease"/>
            <person name="Wu L."/>
            <person name="Ma J."/>
        </authorList>
    </citation>
    <scope>NUCLEOTIDE SEQUENCE [LARGE SCALE GENOMIC DNA]</scope>
    <source>
        <strain evidence="1 2">JCM 14368</strain>
    </source>
</reference>
<sequence>MNGLCSPFNRSLYDFAPGWGLRLYATPHPPGFEVMNGPRSARPVSTLLRIGLAPLTDEEFTGRRR</sequence>
<proteinExistence type="predicted"/>
<evidence type="ECO:0000313" key="1">
    <source>
        <dbReference type="EMBL" id="GAA0518340.1"/>
    </source>
</evidence>
<dbReference type="EMBL" id="BAAADB010000029">
    <property type="protein sequence ID" value="GAA0518340.1"/>
    <property type="molecule type" value="Genomic_DNA"/>
</dbReference>
<keyword evidence="2" id="KW-1185">Reference proteome</keyword>
<evidence type="ECO:0000313" key="2">
    <source>
        <dbReference type="Proteomes" id="UP001500191"/>
    </source>
</evidence>
<comment type="caution">
    <text evidence="1">The sequence shown here is derived from an EMBL/GenBank/DDBJ whole genome shotgun (WGS) entry which is preliminary data.</text>
</comment>
<dbReference type="Proteomes" id="UP001500191">
    <property type="component" value="Unassembled WGS sequence"/>
</dbReference>
<protein>
    <submittedName>
        <fullName evidence="1">Uncharacterized protein</fullName>
    </submittedName>
</protein>
<organism evidence="1 2">
    <name type="scientific">Deinococcus depolymerans</name>
    <dbReference type="NCBI Taxonomy" id="392408"/>
    <lineage>
        <taxon>Bacteria</taxon>
        <taxon>Thermotogati</taxon>
        <taxon>Deinococcota</taxon>
        <taxon>Deinococci</taxon>
        <taxon>Deinococcales</taxon>
        <taxon>Deinococcaceae</taxon>
        <taxon>Deinococcus</taxon>
    </lineage>
</organism>
<name>A0ABN1CHI8_9DEIO</name>
<gene>
    <name evidence="1" type="ORF">GCM10008937_27350</name>
</gene>
<accession>A0ABN1CHI8</accession>